<dbReference type="EMBL" id="CH473954">
    <property type="protein sequence ID" value="EDL77763.1"/>
    <property type="molecule type" value="Genomic_DNA"/>
</dbReference>
<sequence length="73" mass="8399">MSPNPGTYRLRQRCAPQSQMCGCLMLSLLVPRGCPLLLYDCVHRACLALEDYQCPVHRPWTTRCLTYPWTQGQ</sequence>
<evidence type="ECO:0000313" key="1">
    <source>
        <dbReference type="EMBL" id="EDL77763.1"/>
    </source>
</evidence>
<evidence type="ECO:0000313" key="2">
    <source>
        <dbReference type="Proteomes" id="UP000234681"/>
    </source>
</evidence>
<accession>A6I1G4</accession>
<proteinExistence type="predicted"/>
<dbReference type="Proteomes" id="UP000234681">
    <property type="component" value="Chromosome 8"/>
</dbReference>
<organism evidence="1 2">
    <name type="scientific">Rattus norvegicus</name>
    <name type="common">Rat</name>
    <dbReference type="NCBI Taxonomy" id="10116"/>
    <lineage>
        <taxon>Eukaryota</taxon>
        <taxon>Metazoa</taxon>
        <taxon>Chordata</taxon>
        <taxon>Craniata</taxon>
        <taxon>Vertebrata</taxon>
        <taxon>Euteleostomi</taxon>
        <taxon>Mammalia</taxon>
        <taxon>Eutheria</taxon>
        <taxon>Euarchontoglires</taxon>
        <taxon>Glires</taxon>
        <taxon>Rodentia</taxon>
        <taxon>Myomorpha</taxon>
        <taxon>Muroidea</taxon>
        <taxon>Muridae</taxon>
        <taxon>Murinae</taxon>
        <taxon>Rattus</taxon>
    </lineage>
</organism>
<protein>
    <submittedName>
        <fullName evidence="1">RCG25250</fullName>
    </submittedName>
</protein>
<dbReference type="AlphaFoldDB" id="A6I1G4"/>
<reference evidence="1 2" key="1">
    <citation type="submission" date="2005-09" db="EMBL/GenBank/DDBJ databases">
        <authorList>
            <person name="Mural R.J."/>
            <person name="Li P.W."/>
            <person name="Adams M.D."/>
            <person name="Amanatides P.G."/>
            <person name="Baden-Tillson H."/>
            <person name="Barnstead M."/>
            <person name="Chin S.H."/>
            <person name="Dew I."/>
            <person name="Evans C.A."/>
            <person name="Ferriera S."/>
            <person name="Flanigan M."/>
            <person name="Fosler C."/>
            <person name="Glodek A."/>
            <person name="Gu Z."/>
            <person name="Holt R.A."/>
            <person name="Jennings D."/>
            <person name="Kraft C.L."/>
            <person name="Lu F."/>
            <person name="Nguyen T."/>
            <person name="Nusskern D.R."/>
            <person name="Pfannkoch C.M."/>
            <person name="Sitter C."/>
            <person name="Sutton G.G."/>
            <person name="Venter J.C."/>
            <person name="Wang Z."/>
            <person name="Woodage T."/>
            <person name="Zheng X.H."/>
            <person name="Zhong F."/>
        </authorList>
    </citation>
    <scope>NUCLEOTIDE SEQUENCE [LARGE SCALE GENOMIC DNA]</scope>
    <source>
        <strain>BN</strain>
        <strain evidence="2">Sprague-Dawley</strain>
    </source>
</reference>
<gene>
    <name evidence="1" type="ORF">rCG_25250</name>
</gene>
<name>A6I1G4_RAT</name>